<sequence>MAFADHLQQLPSISHLAALELLDSAGNVAAIIENKPGKAGSLAVYAALAAQHGRVDVAAAEQGLALFAEHTDDARAHPGKHPNIDRLFAVVASGQGYAVRLVTLNPVPDTPAL</sequence>
<dbReference type="AlphaFoldDB" id="A0A1H9DW02"/>
<accession>A0A1H9DW02</accession>
<reference evidence="1 2" key="1">
    <citation type="submission" date="2016-10" db="EMBL/GenBank/DDBJ databases">
        <authorList>
            <person name="de Groot N.N."/>
        </authorList>
    </citation>
    <scope>NUCLEOTIDE SEQUENCE [LARGE SCALE GENOMIC DNA]</scope>
    <source>
        <strain evidence="1 2">ATCC 35958</strain>
    </source>
</reference>
<evidence type="ECO:0000313" key="1">
    <source>
        <dbReference type="EMBL" id="SEQ17621.1"/>
    </source>
</evidence>
<dbReference type="Pfam" id="PF10084">
    <property type="entry name" value="DUF2322"/>
    <property type="match status" value="1"/>
</dbReference>
<dbReference type="RefSeq" id="WP_091451212.1">
    <property type="nucleotide sequence ID" value="NZ_FOGD01000001.1"/>
</dbReference>
<name>A0A1H9DW02_9BURK</name>
<dbReference type="EMBL" id="FOGD01000001">
    <property type="protein sequence ID" value="SEQ17621.1"/>
    <property type="molecule type" value="Genomic_DNA"/>
</dbReference>
<dbReference type="Proteomes" id="UP000199766">
    <property type="component" value="Unassembled WGS sequence"/>
</dbReference>
<gene>
    <name evidence="1" type="ORF">SAMN02982919_00139</name>
</gene>
<organism evidence="1 2">
    <name type="scientific">Giesbergeria anulus</name>
    <dbReference type="NCBI Taxonomy" id="180197"/>
    <lineage>
        <taxon>Bacteria</taxon>
        <taxon>Pseudomonadati</taxon>
        <taxon>Pseudomonadota</taxon>
        <taxon>Betaproteobacteria</taxon>
        <taxon>Burkholderiales</taxon>
        <taxon>Comamonadaceae</taxon>
        <taxon>Giesbergeria</taxon>
    </lineage>
</organism>
<dbReference type="PIRSF" id="PIRSF019302">
    <property type="entry name" value="UCP019302"/>
    <property type="match status" value="1"/>
</dbReference>
<evidence type="ECO:0000313" key="2">
    <source>
        <dbReference type="Proteomes" id="UP000199766"/>
    </source>
</evidence>
<protein>
    <recommendedName>
        <fullName evidence="3">DUF2322 family protein</fullName>
    </recommendedName>
</protein>
<dbReference type="OrthoDB" id="7596112at2"/>
<dbReference type="STRING" id="180197.SAMN02982919_00139"/>
<evidence type="ECO:0008006" key="3">
    <source>
        <dbReference type="Google" id="ProtNLM"/>
    </source>
</evidence>
<proteinExistence type="predicted"/>
<dbReference type="InterPro" id="IPR016755">
    <property type="entry name" value="UCP019302"/>
</dbReference>
<keyword evidence="2" id="KW-1185">Reference proteome</keyword>